<sequence length="105" mass="11765">MFVFCIFVPFTIFLFSSTAREKLVSSNLKLFDSETLSVDLFLNSVNFKLFPAKSVSFTITSMTSTLADFSNSKAFCDNEFCNDIISCNFTLLEFSAKITSLLSES</sequence>
<proteinExistence type="predicted"/>
<dbReference type="InParanoid" id="J9DR44"/>
<dbReference type="Proteomes" id="UP000003163">
    <property type="component" value="Unassembled WGS sequence"/>
</dbReference>
<feature type="chain" id="PRO_5003822218" evidence="1">
    <location>
        <begin position="20"/>
        <end position="105"/>
    </location>
</feature>
<gene>
    <name evidence="2" type="ORF">EDEG_01904</name>
</gene>
<evidence type="ECO:0000256" key="1">
    <source>
        <dbReference type="SAM" id="SignalP"/>
    </source>
</evidence>
<dbReference type="EMBL" id="AFBI03000030">
    <property type="protein sequence ID" value="EJW03812.1"/>
    <property type="molecule type" value="Genomic_DNA"/>
</dbReference>
<keyword evidence="3" id="KW-1185">Reference proteome</keyword>
<dbReference type="HOGENOM" id="CLU_2236543_0_0_1"/>
<protein>
    <submittedName>
        <fullName evidence="2">Uncharacterized protein</fullName>
    </submittedName>
</protein>
<comment type="caution">
    <text evidence="2">The sequence shown here is derived from an EMBL/GenBank/DDBJ whole genome shotgun (WGS) entry which is preliminary data.</text>
</comment>
<feature type="signal peptide" evidence="1">
    <location>
        <begin position="1"/>
        <end position="19"/>
    </location>
</feature>
<accession>J9DR44</accession>
<dbReference type="VEuPathDB" id="MicrosporidiaDB:EDEG_01904"/>
<keyword evidence="1" id="KW-0732">Signal</keyword>
<organism evidence="2 3">
    <name type="scientific">Edhazardia aedis (strain USNM 41457)</name>
    <name type="common">Microsporidian parasite</name>
    <dbReference type="NCBI Taxonomy" id="1003232"/>
    <lineage>
        <taxon>Eukaryota</taxon>
        <taxon>Fungi</taxon>
        <taxon>Fungi incertae sedis</taxon>
        <taxon>Microsporidia</taxon>
        <taxon>Edhazardia</taxon>
    </lineage>
</organism>
<reference evidence="3" key="2">
    <citation type="submission" date="2015-07" db="EMBL/GenBank/DDBJ databases">
        <title>Contrasting host-pathogen interactions and genome evolution in two generalist and specialist microsporidian pathogens of mosquitoes.</title>
        <authorList>
            <consortium name="The Broad Institute Genomics Platform"/>
            <consortium name="The Broad Institute Genome Sequencing Center for Infectious Disease"/>
            <person name="Cuomo C.A."/>
            <person name="Sanscrainte N.D."/>
            <person name="Goldberg J.M."/>
            <person name="Heiman D."/>
            <person name="Young S."/>
            <person name="Zeng Q."/>
            <person name="Becnel J.J."/>
            <person name="Birren B.W."/>
        </authorList>
    </citation>
    <scope>NUCLEOTIDE SEQUENCE [LARGE SCALE GENOMIC DNA]</scope>
    <source>
        <strain evidence="3">USNM 41457</strain>
    </source>
</reference>
<dbReference type="AlphaFoldDB" id="J9DR44"/>
<name>J9DR44_EDHAE</name>
<evidence type="ECO:0000313" key="2">
    <source>
        <dbReference type="EMBL" id="EJW03812.1"/>
    </source>
</evidence>
<evidence type="ECO:0000313" key="3">
    <source>
        <dbReference type="Proteomes" id="UP000003163"/>
    </source>
</evidence>
<reference evidence="2 3" key="1">
    <citation type="submission" date="2011-08" db="EMBL/GenBank/DDBJ databases">
        <authorList>
            <person name="Liu Z.J."/>
            <person name="Shi F.L."/>
            <person name="Lu J.Q."/>
            <person name="Li M."/>
            <person name="Wang Z.L."/>
        </authorList>
    </citation>
    <scope>NUCLEOTIDE SEQUENCE [LARGE SCALE GENOMIC DNA]</scope>
    <source>
        <strain evidence="2 3">USNM 41457</strain>
    </source>
</reference>